<feature type="domain" description="STAS" evidence="6">
    <location>
        <begin position="430"/>
        <end position="542"/>
    </location>
</feature>
<dbReference type="Proteomes" id="UP001549047">
    <property type="component" value="Unassembled WGS sequence"/>
</dbReference>
<evidence type="ECO:0000256" key="3">
    <source>
        <dbReference type="ARBA" id="ARBA00022989"/>
    </source>
</evidence>
<comment type="caution">
    <text evidence="7">The sequence shown here is derived from an EMBL/GenBank/DDBJ whole genome shotgun (WGS) entry which is preliminary data.</text>
</comment>
<feature type="transmembrane region" description="Helical" evidence="5">
    <location>
        <begin position="69"/>
        <end position="89"/>
    </location>
</feature>
<dbReference type="RefSeq" id="WP_354557915.1">
    <property type="nucleotide sequence ID" value="NZ_JBEPMB010000007.1"/>
</dbReference>
<dbReference type="PROSITE" id="PS50801">
    <property type="entry name" value="STAS"/>
    <property type="match status" value="1"/>
</dbReference>
<evidence type="ECO:0000259" key="6">
    <source>
        <dbReference type="PROSITE" id="PS50801"/>
    </source>
</evidence>
<feature type="transmembrane region" description="Helical" evidence="5">
    <location>
        <begin position="249"/>
        <end position="270"/>
    </location>
</feature>
<reference evidence="7 8" key="1">
    <citation type="submission" date="2024-06" db="EMBL/GenBank/DDBJ databases">
        <title>Genomic Encyclopedia of Type Strains, Phase IV (KMG-IV): sequencing the most valuable type-strain genomes for metagenomic binning, comparative biology and taxonomic classification.</title>
        <authorList>
            <person name="Goeker M."/>
        </authorList>
    </citation>
    <scope>NUCLEOTIDE SEQUENCE [LARGE SCALE GENOMIC DNA]</scope>
    <source>
        <strain evidence="7 8">DSM 29780</strain>
    </source>
</reference>
<feature type="transmembrane region" description="Helical" evidence="5">
    <location>
        <begin position="127"/>
        <end position="149"/>
    </location>
</feature>
<evidence type="ECO:0000256" key="5">
    <source>
        <dbReference type="SAM" id="Phobius"/>
    </source>
</evidence>
<accession>A0ABV2J6L8</accession>
<evidence type="ECO:0000256" key="4">
    <source>
        <dbReference type="ARBA" id="ARBA00023136"/>
    </source>
</evidence>
<name>A0ABV2J6L8_9HYPH</name>
<keyword evidence="4 5" id="KW-0472">Membrane</keyword>
<feature type="transmembrane region" description="Helical" evidence="5">
    <location>
        <begin position="195"/>
        <end position="213"/>
    </location>
</feature>
<sequence>MAEVAPGAGGNLKRPGGRDLVAGLSVAGLLLPEAVAYATIAGLPPGRSIYAAVAGCFVYAIIGRSRFAVVSATSSSAAILSAMLATFPGDAATKSALATLAIAIAGLVFLAAWALRLGILTGFIARPVLRGFAFGLAVSIILHQLPSITGVPVKADDIFEFIAGLVKSIPHWNPAGLIAAALSLAVLFGTRRWPLFPAAFAVVIAGASLSLALDLPQYGLKETGALSLTLEWPHWPILGWPDLSRLVQLTLPLVLILFAESWGTMRALALRHGDPIVPDRELAALGFSNIAAAIVQGMPVGAGFSAGNANESAGAESRWSSLIAACALAVLVVVAAGLIAHLPEAVLAAIVISALAHALDPSPLIRLWKIDRDQWIALAAASGVLVFGVVNGMLLAVAFSVAALMSRLALPQIARLGRLPGTHDFADITRHPEAEVPSHVGIWRPSEALFFANAERTLATIAAQAEADPAIRVVVLSLEETLNLDSTALEAIQETDRRIAASGRTLLLARARDPVRDILTAAGAIALVQRAYYSVEDTADAARKIITEAQTHAP</sequence>
<evidence type="ECO:0000256" key="1">
    <source>
        <dbReference type="ARBA" id="ARBA00004141"/>
    </source>
</evidence>
<dbReference type="InterPro" id="IPR002645">
    <property type="entry name" value="STAS_dom"/>
</dbReference>
<dbReference type="SUPFAM" id="SSF52091">
    <property type="entry name" value="SpoIIaa-like"/>
    <property type="match status" value="1"/>
</dbReference>
<gene>
    <name evidence="7" type="ORF">ABID16_003788</name>
</gene>
<evidence type="ECO:0000313" key="8">
    <source>
        <dbReference type="Proteomes" id="UP001549047"/>
    </source>
</evidence>
<feature type="transmembrane region" description="Helical" evidence="5">
    <location>
        <begin position="169"/>
        <end position="188"/>
    </location>
</feature>
<dbReference type="CDD" id="cd07042">
    <property type="entry name" value="STAS_SulP_like_sulfate_transporter"/>
    <property type="match status" value="1"/>
</dbReference>
<dbReference type="Pfam" id="PF00916">
    <property type="entry name" value="Sulfate_transp"/>
    <property type="match status" value="1"/>
</dbReference>
<proteinExistence type="predicted"/>
<organism evidence="7 8">
    <name type="scientific">Rhizobium aquaticum</name>
    <dbReference type="NCBI Taxonomy" id="1549636"/>
    <lineage>
        <taxon>Bacteria</taxon>
        <taxon>Pseudomonadati</taxon>
        <taxon>Pseudomonadota</taxon>
        <taxon>Alphaproteobacteria</taxon>
        <taxon>Hyphomicrobiales</taxon>
        <taxon>Rhizobiaceae</taxon>
        <taxon>Rhizobium/Agrobacterium group</taxon>
        <taxon>Rhizobium</taxon>
    </lineage>
</organism>
<dbReference type="Gene3D" id="3.30.750.24">
    <property type="entry name" value="STAS domain"/>
    <property type="match status" value="1"/>
</dbReference>
<dbReference type="Pfam" id="PF01740">
    <property type="entry name" value="STAS"/>
    <property type="match status" value="1"/>
</dbReference>
<dbReference type="EMBL" id="JBEPMB010000007">
    <property type="protein sequence ID" value="MET3615444.1"/>
    <property type="molecule type" value="Genomic_DNA"/>
</dbReference>
<evidence type="ECO:0000313" key="7">
    <source>
        <dbReference type="EMBL" id="MET3615444.1"/>
    </source>
</evidence>
<keyword evidence="8" id="KW-1185">Reference proteome</keyword>
<protein>
    <submittedName>
        <fullName evidence="7">High affinity sulfate transporter 1</fullName>
    </submittedName>
</protein>
<feature type="transmembrane region" description="Helical" evidence="5">
    <location>
        <begin position="282"/>
        <end position="307"/>
    </location>
</feature>
<evidence type="ECO:0000256" key="2">
    <source>
        <dbReference type="ARBA" id="ARBA00022692"/>
    </source>
</evidence>
<dbReference type="InterPro" id="IPR001902">
    <property type="entry name" value="SLC26A/SulP_fam"/>
</dbReference>
<feature type="transmembrane region" description="Helical" evidence="5">
    <location>
        <begin position="20"/>
        <end position="40"/>
    </location>
</feature>
<feature type="transmembrane region" description="Helical" evidence="5">
    <location>
        <begin position="95"/>
        <end position="115"/>
    </location>
</feature>
<dbReference type="PANTHER" id="PTHR11814">
    <property type="entry name" value="SULFATE TRANSPORTER"/>
    <property type="match status" value="1"/>
</dbReference>
<dbReference type="InterPro" id="IPR011547">
    <property type="entry name" value="SLC26A/SulP_dom"/>
</dbReference>
<keyword evidence="3 5" id="KW-1133">Transmembrane helix</keyword>
<comment type="subcellular location">
    <subcellularLocation>
        <location evidence="1">Membrane</location>
        <topology evidence="1">Multi-pass membrane protein</topology>
    </subcellularLocation>
</comment>
<feature type="transmembrane region" description="Helical" evidence="5">
    <location>
        <begin position="46"/>
        <end position="62"/>
    </location>
</feature>
<keyword evidence="2 5" id="KW-0812">Transmembrane</keyword>
<feature type="transmembrane region" description="Helical" evidence="5">
    <location>
        <begin position="374"/>
        <end position="405"/>
    </location>
</feature>
<dbReference type="InterPro" id="IPR036513">
    <property type="entry name" value="STAS_dom_sf"/>
</dbReference>
<feature type="transmembrane region" description="Helical" evidence="5">
    <location>
        <begin position="319"/>
        <end position="339"/>
    </location>
</feature>